<gene>
    <name evidence="1" type="ORF">DS834_02950</name>
</gene>
<evidence type="ECO:0000313" key="1">
    <source>
        <dbReference type="EMBL" id="RHW52859.1"/>
    </source>
</evidence>
<reference evidence="1 2" key="1">
    <citation type="submission" date="2018-07" db="EMBL/GenBank/DDBJ databases">
        <title>Genome sequences of six Lactobacillus spp. isolated from bumble bee guts.</title>
        <authorList>
            <person name="Motta E.V.S."/>
            <person name="Moran N.A."/>
        </authorList>
    </citation>
    <scope>NUCLEOTIDE SEQUENCE [LARGE SCALE GENOMIC DNA]</scope>
    <source>
        <strain evidence="1 2">BI-4G</strain>
    </source>
</reference>
<protein>
    <submittedName>
        <fullName evidence="1">Uncharacterized protein</fullName>
    </submittedName>
</protein>
<sequence>MDINNLSNSEVVKLILQTKHFLDNPSISIPIFGKYRCDETVQDNVNGIEYKLHAYRGNNIKNKYSIHIRFTDNNIHLVRLCINGLPHINKSDKSKVTGNHLHIYDSNSPDHNYAYDLKKYGNFISTDDLEESFEKFLKFVKISKNN</sequence>
<proteinExistence type="predicted"/>
<dbReference type="Pfam" id="PF22398">
    <property type="entry name" value="DUF6978"/>
    <property type="match status" value="1"/>
</dbReference>
<dbReference type="EMBL" id="QOCU01000002">
    <property type="protein sequence ID" value="RHW52859.1"/>
    <property type="molecule type" value="Genomic_DNA"/>
</dbReference>
<keyword evidence="2" id="KW-1185">Reference proteome</keyword>
<comment type="caution">
    <text evidence="1">The sequence shown here is derived from an EMBL/GenBank/DDBJ whole genome shotgun (WGS) entry which is preliminary data.</text>
</comment>
<dbReference type="InterPro" id="IPR053916">
    <property type="entry name" value="DUF6978"/>
</dbReference>
<dbReference type="Proteomes" id="UP000283380">
    <property type="component" value="Unassembled WGS sequence"/>
</dbReference>
<evidence type="ECO:0000313" key="2">
    <source>
        <dbReference type="Proteomes" id="UP000283380"/>
    </source>
</evidence>
<dbReference type="RefSeq" id="WP_118906828.1">
    <property type="nucleotide sequence ID" value="NZ_QOCU01000002.1"/>
</dbReference>
<organism evidence="1 2">
    <name type="scientific">Lactobacillus bombicola</name>
    <dbReference type="NCBI Taxonomy" id="1505723"/>
    <lineage>
        <taxon>Bacteria</taxon>
        <taxon>Bacillati</taxon>
        <taxon>Bacillota</taxon>
        <taxon>Bacilli</taxon>
        <taxon>Lactobacillales</taxon>
        <taxon>Lactobacillaceae</taxon>
        <taxon>Lactobacillus</taxon>
    </lineage>
</organism>
<accession>A0ABX9LVF3</accession>
<name>A0ABX9LVF3_9LACO</name>